<accession>A0AAX4JB32</accession>
<organism evidence="1 2">
    <name type="scientific">Vairimorpha necatrix</name>
    <dbReference type="NCBI Taxonomy" id="6039"/>
    <lineage>
        <taxon>Eukaryota</taxon>
        <taxon>Fungi</taxon>
        <taxon>Fungi incertae sedis</taxon>
        <taxon>Microsporidia</taxon>
        <taxon>Nosematidae</taxon>
        <taxon>Vairimorpha</taxon>
    </lineage>
</organism>
<reference evidence="1" key="1">
    <citation type="journal article" date="2024" name="BMC Genomics">
        <title>Functional annotation of a divergent genome using sequence and structure-based similarity.</title>
        <authorList>
            <person name="Svedberg D."/>
            <person name="Winiger R.R."/>
            <person name="Berg A."/>
            <person name="Sharma H."/>
            <person name="Tellgren-Roth C."/>
            <person name="Debrunner-Vossbrinck B.A."/>
            <person name="Vossbrinck C.R."/>
            <person name="Barandun J."/>
        </authorList>
    </citation>
    <scope>NUCLEOTIDE SEQUENCE</scope>
    <source>
        <strain evidence="1">Illinois isolate</strain>
    </source>
</reference>
<evidence type="ECO:0008006" key="3">
    <source>
        <dbReference type="Google" id="ProtNLM"/>
    </source>
</evidence>
<gene>
    <name evidence="1" type="ORF">VNE69_04009</name>
</gene>
<evidence type="ECO:0000313" key="2">
    <source>
        <dbReference type="Proteomes" id="UP001334084"/>
    </source>
</evidence>
<dbReference type="KEGG" id="vnx:VNE69_04009"/>
<protein>
    <recommendedName>
        <fullName evidence="3">Plasmodium RESA N-terminal domain-containing protein</fullName>
    </recommendedName>
</protein>
<dbReference type="EMBL" id="CP142729">
    <property type="protein sequence ID" value="WUR03180.1"/>
    <property type="molecule type" value="Genomic_DNA"/>
</dbReference>
<name>A0AAX4JB32_9MICR</name>
<sequence length="211" mass="25259">MSESNSVDNNLQNINGESRYIFLQKEEIKKKSYNDEYNYTKFDNLINKKSVLFNFVGESHLSDHVIKLDFYNKKYSTLTREEIIEYRDKILKNNGLEEIEKCSLCKMSHENKTCSCTHKNEESVDRDTKILGLFQEYIIDLKIFLSKSELKENEVILFDKIILWMDNLFKKMPSGYKESIFTRLSNEFFDLDYSYIVVIEFLKKYFNKEIL</sequence>
<dbReference type="RefSeq" id="XP_065329325.1">
    <property type="nucleotide sequence ID" value="XM_065473253.1"/>
</dbReference>
<proteinExistence type="predicted"/>
<evidence type="ECO:0000313" key="1">
    <source>
        <dbReference type="EMBL" id="WUR03180.1"/>
    </source>
</evidence>
<keyword evidence="2" id="KW-1185">Reference proteome</keyword>
<dbReference type="AlphaFoldDB" id="A0AAX4JB32"/>
<dbReference type="GeneID" id="90540999"/>
<dbReference type="Proteomes" id="UP001334084">
    <property type="component" value="Chromosome 4"/>
</dbReference>